<feature type="domain" description="Dermonecrotic toxin N-terminal" evidence="2">
    <location>
        <begin position="21"/>
        <end position="282"/>
    </location>
</feature>
<gene>
    <name evidence="3" type="ORF">KSS90_05640</name>
</gene>
<sequence>MSMIPLDDQQTLQQLARDLVQTCPDMRQRAREVALEILHKHRLYKLDPDNVYLHRFATAHSAATFTGWAHNQQPVQSMTLPQLVMQRFNAQDADNADLLGYLSGFYQEGPGADSYDAHNEVALSPQEVLNYFWEIDFCSDFKARIHSFWGSHSDAFRTLAKANFLSKVLEVRHQTPDSALAKCCGEIADALLGGAIWPPTVAQLQEEVSTPEGMRFCTFDIGGYVATDILRIVMSDGRQLLYTPGAVTALHLFADTTELFWWVLINNNYDENRTRFSSHFALKDRGERNDLVGLDHLTDLLYQQWGKQDFAGLNVLDQTVTADPFTWLRDKTHQRMLDDADHALHSNAELRKQLWLGYLGAFNQVFGPLAALDWPIALVTVGAGLAETGLNIDQAVHARTTAERKQAIIGAIVAAITTLFNATFLLDSPGKALAEAGAASEPATLDPQSPPAQEGTGETVTPDEATVPEQSPEEHMQNWVPKPFWPSEATQMLEPFESNVILTGEPGTGKSAGVYLQNGKFYVQIDSLPYQVRFVQELQSWVVIDPENPYSFYGCHIIRLDAEGQWQLAPRPKGHGGAPGWLKIWGRSAEGKPLAPLPASPYEIPQAIRPNLEGASDGLLSGRSYDPFNPMRESACQEFRTRRDQLAADATEFFKTPTLPERPQVPELTASASPKELIQKVFENADGLVLGESHHGIASKRFLIDNAELLRKQKVQVLYMEHYMTDFQQADLDTFNQTGRMPEALDQYVTNQDYGHLTDPLKRYTFRRVMQAAQKNGIRIQSIDCMASYQQAWLERPKGPIRQKMMNFYAHTVIEADQTLRGANRWVALVGNSHSDYFLGIAGVGDLEGALTLRCEDVPVGQPDTIDLDPGMEVTDKKAGTVTLKSDLRLRAAVSNEPPPSPNTPLKPPALRSLEQRLRTPGDYSIETSDGQSVLVNRGRDNTLRRTPIHQEGSFIYIERSDWPWINKRHLPDLTDLHTRLKLHGLRPVPN</sequence>
<name>A0ABX8NTH6_9PSED</name>
<evidence type="ECO:0000313" key="4">
    <source>
        <dbReference type="Proteomes" id="UP000824010"/>
    </source>
</evidence>
<dbReference type="CDD" id="cd14729">
    <property type="entry name" value="RtxA-like"/>
    <property type="match status" value="1"/>
</dbReference>
<reference evidence="3 4" key="1">
    <citation type="journal article" date="2021" name="Microorganisms">
        <title>The Ever-Expanding Pseudomonas Genus: Description of 43 New Species and Partition of the Pseudomonas putida Group.</title>
        <authorList>
            <person name="Girard L."/>
            <person name="Lood C."/>
            <person name="Hofte M."/>
            <person name="Vandamme P."/>
            <person name="Rokni-Zadeh H."/>
            <person name="van Noort V."/>
            <person name="Lavigne R."/>
            <person name="De Mot R."/>
        </authorList>
    </citation>
    <scope>NUCLEOTIDE SEQUENCE [LARGE SCALE GENOMIC DNA]</scope>
    <source>
        <strain evidence="3 4">COW77</strain>
    </source>
</reference>
<feature type="region of interest" description="Disordered" evidence="1">
    <location>
        <begin position="436"/>
        <end position="479"/>
    </location>
</feature>
<dbReference type="Proteomes" id="UP000824010">
    <property type="component" value="Chromosome"/>
</dbReference>
<keyword evidence="4" id="KW-1185">Reference proteome</keyword>
<organism evidence="3 4">
    <name type="scientific">Pseudomonas maumuensis</name>
    <dbReference type="NCBI Taxonomy" id="2842354"/>
    <lineage>
        <taxon>Bacteria</taxon>
        <taxon>Pseudomonadati</taxon>
        <taxon>Pseudomonadota</taxon>
        <taxon>Gammaproteobacteria</taxon>
        <taxon>Pseudomonadales</taxon>
        <taxon>Pseudomonadaceae</taxon>
        <taxon>Pseudomonas</taxon>
    </lineage>
</organism>
<evidence type="ECO:0000313" key="3">
    <source>
        <dbReference type="EMBL" id="QXH59113.1"/>
    </source>
</evidence>
<protein>
    <submittedName>
        <fullName evidence="3">Membrane-targeted effector domain-containing toxin</fullName>
    </submittedName>
</protein>
<proteinExistence type="predicted"/>
<dbReference type="EMBL" id="CP077077">
    <property type="protein sequence ID" value="QXH59113.1"/>
    <property type="molecule type" value="Genomic_DNA"/>
</dbReference>
<dbReference type="InterPro" id="IPR046673">
    <property type="entry name" value="ToxA_N"/>
</dbReference>
<evidence type="ECO:0000256" key="1">
    <source>
        <dbReference type="SAM" id="MobiDB-lite"/>
    </source>
</evidence>
<accession>A0ABX8NTH6</accession>
<dbReference type="Pfam" id="PF20178">
    <property type="entry name" value="ToxA_N"/>
    <property type="match status" value="1"/>
</dbReference>
<evidence type="ECO:0000259" key="2">
    <source>
        <dbReference type="Pfam" id="PF20178"/>
    </source>
</evidence>
<feature type="compositionally biased region" description="Low complexity" evidence="1">
    <location>
        <begin position="436"/>
        <end position="445"/>
    </location>
</feature>